<comment type="similarity">
    <text evidence="6">Belongs to the ABC-4 integral membrane protein family.</text>
</comment>
<dbReference type="PANTHER" id="PTHR30572:SF4">
    <property type="entry name" value="ABC TRANSPORTER PERMEASE YTRF"/>
    <property type="match status" value="1"/>
</dbReference>
<evidence type="ECO:0000313" key="10">
    <source>
        <dbReference type="EMBL" id="TFH94770.1"/>
    </source>
</evidence>
<organism evidence="10 11">
    <name type="scientific">Porphyromonas levii</name>
    <dbReference type="NCBI Taxonomy" id="28114"/>
    <lineage>
        <taxon>Bacteria</taxon>
        <taxon>Pseudomonadati</taxon>
        <taxon>Bacteroidota</taxon>
        <taxon>Bacteroidia</taxon>
        <taxon>Bacteroidales</taxon>
        <taxon>Porphyromonadaceae</taxon>
        <taxon>Porphyromonas</taxon>
    </lineage>
</organism>
<evidence type="ECO:0000256" key="4">
    <source>
        <dbReference type="ARBA" id="ARBA00022989"/>
    </source>
</evidence>
<keyword evidence="11" id="KW-1185">Reference proteome</keyword>
<sequence length="429" mass="46985">MNAYFQELANSLQNNKLRTFLTGFSIAWGIIILVVMLGAGKGVENGIRGMVESSGANQIKVTMNLYFTEKPYAGYQANRQPFLKPEQLDYLRGVYSDRVDLIEPSLSNFKEVSTTFGSLTMQVNTTSWAEQNFNKLELQQGRFFSRQEHEDGARVAIITDGHISSLFEAGEDPIGKIITMMGATFRVVGVVKAAVPFYGSVYIPLNTYAWLYPNQMVQMTSFSIYPKVGQASRVQQLTDEMKQTVMQLAKVDPTDAFAVDMQNSADQAKTMDMIFLSLQILLWVMGVGSLSIGTIGVSNIMHVTVQERMREIGIRKAIGAKPKDIMQLVLGESLLLSIVAGFVGLVVGVVIINVLDYLAAVNHWGQQSIPVGSSPDNVMILNLFEHPEVNLGVAFGALIVLVVAGLLAGYGPAKKAIKIPAVVAMRDTK</sequence>
<dbReference type="InterPro" id="IPR003838">
    <property type="entry name" value="ABC3_permease_C"/>
</dbReference>
<feature type="transmembrane region" description="Helical" evidence="7">
    <location>
        <begin position="280"/>
        <end position="305"/>
    </location>
</feature>
<evidence type="ECO:0000256" key="7">
    <source>
        <dbReference type="SAM" id="Phobius"/>
    </source>
</evidence>
<evidence type="ECO:0000259" key="9">
    <source>
        <dbReference type="Pfam" id="PF12704"/>
    </source>
</evidence>
<reference evidence="10 11" key="1">
    <citation type="submission" date="2019-03" db="EMBL/GenBank/DDBJ databases">
        <title>Porphyromonas levii Isolated from the Uterus of Dairy Cows.</title>
        <authorList>
            <person name="Francis A.M."/>
        </authorList>
    </citation>
    <scope>NUCLEOTIDE SEQUENCE [LARGE SCALE GENOMIC DNA]</scope>
    <source>
        <strain evidence="10 11">AF5678</strain>
    </source>
</reference>
<proteinExistence type="inferred from homology"/>
<evidence type="ECO:0000256" key="2">
    <source>
        <dbReference type="ARBA" id="ARBA00022475"/>
    </source>
</evidence>
<dbReference type="InterPro" id="IPR025857">
    <property type="entry name" value="MacB_PCD"/>
</dbReference>
<feature type="transmembrane region" description="Helical" evidence="7">
    <location>
        <begin position="325"/>
        <end position="352"/>
    </location>
</feature>
<keyword evidence="2" id="KW-1003">Cell membrane</keyword>
<evidence type="ECO:0000256" key="3">
    <source>
        <dbReference type="ARBA" id="ARBA00022692"/>
    </source>
</evidence>
<dbReference type="GeneID" id="66797014"/>
<feature type="transmembrane region" description="Helical" evidence="7">
    <location>
        <begin position="20"/>
        <end position="40"/>
    </location>
</feature>
<feature type="transmembrane region" description="Helical" evidence="7">
    <location>
        <begin position="389"/>
        <end position="410"/>
    </location>
</feature>
<protein>
    <submittedName>
        <fullName evidence="10">ABC transporter permease</fullName>
    </submittedName>
</protein>
<gene>
    <name evidence="10" type="ORF">E4P47_06145</name>
</gene>
<dbReference type="EMBL" id="SPNC01000087">
    <property type="protein sequence ID" value="TFH94770.1"/>
    <property type="molecule type" value="Genomic_DNA"/>
</dbReference>
<accession>A0A4Y8WPC0</accession>
<feature type="domain" description="MacB-like periplasmic core" evidence="9">
    <location>
        <begin position="19"/>
        <end position="243"/>
    </location>
</feature>
<evidence type="ECO:0000256" key="1">
    <source>
        <dbReference type="ARBA" id="ARBA00004651"/>
    </source>
</evidence>
<dbReference type="STRING" id="1122973.GCA_000379925_00539"/>
<comment type="caution">
    <text evidence="10">The sequence shown here is derived from an EMBL/GenBank/DDBJ whole genome shotgun (WGS) entry which is preliminary data.</text>
</comment>
<feature type="transmembrane region" description="Helical" evidence="7">
    <location>
        <begin position="183"/>
        <end position="203"/>
    </location>
</feature>
<dbReference type="GO" id="GO:0022857">
    <property type="term" value="F:transmembrane transporter activity"/>
    <property type="evidence" value="ECO:0007669"/>
    <property type="project" value="TreeGrafter"/>
</dbReference>
<evidence type="ECO:0000313" key="11">
    <source>
        <dbReference type="Proteomes" id="UP000297225"/>
    </source>
</evidence>
<dbReference type="PANTHER" id="PTHR30572">
    <property type="entry name" value="MEMBRANE COMPONENT OF TRANSPORTER-RELATED"/>
    <property type="match status" value="1"/>
</dbReference>
<dbReference type="GO" id="GO:0005886">
    <property type="term" value="C:plasma membrane"/>
    <property type="evidence" value="ECO:0007669"/>
    <property type="project" value="UniProtKB-SubCell"/>
</dbReference>
<dbReference type="Pfam" id="PF12704">
    <property type="entry name" value="MacB_PCD"/>
    <property type="match status" value="1"/>
</dbReference>
<evidence type="ECO:0000256" key="6">
    <source>
        <dbReference type="ARBA" id="ARBA00038076"/>
    </source>
</evidence>
<keyword evidence="4 7" id="KW-1133">Transmembrane helix</keyword>
<name>A0A4Y8WPC0_9PORP</name>
<evidence type="ECO:0000259" key="8">
    <source>
        <dbReference type="Pfam" id="PF02687"/>
    </source>
</evidence>
<comment type="subcellular location">
    <subcellularLocation>
        <location evidence="1">Cell membrane</location>
        <topology evidence="1">Multi-pass membrane protein</topology>
    </subcellularLocation>
</comment>
<dbReference type="RefSeq" id="WP_018357805.1">
    <property type="nucleotide sequence ID" value="NZ_CP197400.1"/>
</dbReference>
<keyword evidence="5 7" id="KW-0472">Membrane</keyword>
<dbReference type="Pfam" id="PF02687">
    <property type="entry name" value="FtsX"/>
    <property type="match status" value="1"/>
</dbReference>
<evidence type="ECO:0000256" key="5">
    <source>
        <dbReference type="ARBA" id="ARBA00023136"/>
    </source>
</evidence>
<keyword evidence="3 7" id="KW-0812">Transmembrane</keyword>
<dbReference type="Proteomes" id="UP000297225">
    <property type="component" value="Unassembled WGS sequence"/>
</dbReference>
<dbReference type="AlphaFoldDB" id="A0A4Y8WPC0"/>
<dbReference type="InterPro" id="IPR050250">
    <property type="entry name" value="Macrolide_Exporter_MacB"/>
</dbReference>
<feature type="domain" description="ABC3 transporter permease C-terminal" evidence="8">
    <location>
        <begin position="284"/>
        <end position="420"/>
    </location>
</feature>